<reference evidence="3 4" key="1">
    <citation type="submission" date="2019-08" db="EMBL/GenBank/DDBJ databases">
        <title>Complete genome sequence of Kushneria sp. YCWA18, a halophilic phosphate-solubilizing bacterium isolated from Daqiao saltern in China.</title>
        <authorList>
            <person name="Du G.-X."/>
            <person name="Qu L.-Y."/>
        </authorList>
    </citation>
    <scope>NUCLEOTIDE SEQUENCE [LARGE SCALE GENOMIC DNA]</scope>
    <source>
        <strain evidence="3 4">YCWA18</strain>
    </source>
</reference>
<dbReference type="InterPro" id="IPR016181">
    <property type="entry name" value="Acyl_CoA_acyltransferase"/>
</dbReference>
<protein>
    <submittedName>
        <fullName evidence="3">GNAT family N-acetyltransferase</fullName>
    </submittedName>
</protein>
<dbReference type="OrthoDB" id="9796919at2"/>
<dbReference type="Proteomes" id="UP000322553">
    <property type="component" value="Chromosome"/>
</dbReference>
<organism evidence="3 4">
    <name type="scientific">Kushneria phosphatilytica</name>
    <dbReference type="NCBI Taxonomy" id="657387"/>
    <lineage>
        <taxon>Bacteria</taxon>
        <taxon>Pseudomonadati</taxon>
        <taxon>Pseudomonadota</taxon>
        <taxon>Gammaproteobacteria</taxon>
        <taxon>Oceanospirillales</taxon>
        <taxon>Halomonadaceae</taxon>
        <taxon>Kushneria</taxon>
    </lineage>
</organism>
<sequence length="157" mass="17714">MTPVALGPAQAVAMAALDRRVRMDPWSEAVYHALAMRQEAELWGIMSDAGELIAMMVLAFGPWDIELELIGVDVDWRRRGLGECLLALARERLETTRRERLLLEVRHSNQPARALYERHGFRIDGRRRAYYEAPAPGGQREDAILMSLTLAAPHSPL</sequence>
<gene>
    <name evidence="3" type="ORF">FY550_13275</name>
</gene>
<dbReference type="InterPro" id="IPR000182">
    <property type="entry name" value="GNAT_dom"/>
</dbReference>
<dbReference type="EMBL" id="CP043420">
    <property type="protein sequence ID" value="QEL12015.1"/>
    <property type="molecule type" value="Genomic_DNA"/>
</dbReference>
<dbReference type="Pfam" id="PF00583">
    <property type="entry name" value="Acetyltransf_1"/>
    <property type="match status" value="1"/>
</dbReference>
<name>A0A1S1NQK4_9GAMM</name>
<dbReference type="SUPFAM" id="SSF55729">
    <property type="entry name" value="Acyl-CoA N-acyltransferases (Nat)"/>
    <property type="match status" value="1"/>
</dbReference>
<dbReference type="PROSITE" id="PS51186">
    <property type="entry name" value="GNAT"/>
    <property type="match status" value="1"/>
</dbReference>
<evidence type="ECO:0000313" key="4">
    <source>
        <dbReference type="Proteomes" id="UP000322553"/>
    </source>
</evidence>
<dbReference type="InterPro" id="IPR050680">
    <property type="entry name" value="YpeA/RimI_acetyltransf"/>
</dbReference>
<proteinExistence type="predicted"/>
<keyword evidence="1 3" id="KW-0808">Transferase</keyword>
<dbReference type="PANTHER" id="PTHR43420">
    <property type="entry name" value="ACETYLTRANSFERASE"/>
    <property type="match status" value="1"/>
</dbReference>
<dbReference type="GO" id="GO:0016747">
    <property type="term" value="F:acyltransferase activity, transferring groups other than amino-acyl groups"/>
    <property type="evidence" value="ECO:0007669"/>
    <property type="project" value="InterPro"/>
</dbReference>
<dbReference type="STRING" id="657387.BH688_08395"/>
<dbReference type="PANTHER" id="PTHR43420:SF44">
    <property type="entry name" value="ACETYLTRANSFERASE YPEA"/>
    <property type="match status" value="1"/>
</dbReference>
<keyword evidence="2" id="KW-0012">Acyltransferase</keyword>
<dbReference type="Gene3D" id="3.40.630.30">
    <property type="match status" value="1"/>
</dbReference>
<dbReference type="KEGG" id="kuy:FY550_13275"/>
<dbReference type="AlphaFoldDB" id="A0A1S1NQK4"/>
<accession>A0A1S1NQK4</accession>
<evidence type="ECO:0000313" key="3">
    <source>
        <dbReference type="EMBL" id="QEL12015.1"/>
    </source>
</evidence>
<evidence type="ECO:0000256" key="1">
    <source>
        <dbReference type="ARBA" id="ARBA00022679"/>
    </source>
</evidence>
<dbReference type="CDD" id="cd04301">
    <property type="entry name" value="NAT_SF"/>
    <property type="match status" value="1"/>
</dbReference>
<dbReference type="RefSeq" id="WP_070978348.1">
    <property type="nucleotide sequence ID" value="NZ_CP043420.1"/>
</dbReference>
<keyword evidence="4" id="KW-1185">Reference proteome</keyword>
<evidence type="ECO:0000256" key="2">
    <source>
        <dbReference type="ARBA" id="ARBA00023315"/>
    </source>
</evidence>